<evidence type="ECO:0000256" key="5">
    <source>
        <dbReference type="ARBA" id="ARBA00023136"/>
    </source>
</evidence>
<feature type="transmembrane region" description="Helical" evidence="6">
    <location>
        <begin position="173"/>
        <end position="194"/>
    </location>
</feature>
<keyword evidence="6" id="KW-0807">Transducer</keyword>
<feature type="transmembrane region" description="Helical" evidence="6">
    <location>
        <begin position="356"/>
        <end position="379"/>
    </location>
</feature>
<evidence type="ECO:0000256" key="1">
    <source>
        <dbReference type="ARBA" id="ARBA00004651"/>
    </source>
</evidence>
<comment type="similarity">
    <text evidence="6">Belongs to the insect chemoreceptor superfamily. Gustatory receptor (GR) family.</text>
</comment>
<dbReference type="KEGG" id="dhe:111596269"/>
<comment type="caution">
    <text evidence="6">Lacks conserved residue(s) required for the propagation of feature annotation.</text>
</comment>
<keyword evidence="4 6" id="KW-1133">Transmembrane helix</keyword>
<comment type="subcellular location">
    <subcellularLocation>
        <location evidence="1 6">Cell membrane</location>
        <topology evidence="1 6">Multi-pass membrane protein</topology>
    </subcellularLocation>
</comment>
<keyword evidence="5 6" id="KW-0472">Membrane</keyword>
<feature type="transmembrane region" description="Helical" evidence="6">
    <location>
        <begin position="87"/>
        <end position="108"/>
    </location>
</feature>
<evidence type="ECO:0000313" key="8">
    <source>
        <dbReference type="RefSeq" id="XP_023166174.2"/>
    </source>
</evidence>
<dbReference type="OMA" id="MGFRMAI"/>
<dbReference type="RefSeq" id="XP_023166174.2">
    <property type="nucleotide sequence ID" value="XM_023310406.2"/>
</dbReference>
<dbReference type="Proteomes" id="UP000504633">
    <property type="component" value="Unplaced"/>
</dbReference>
<dbReference type="GeneID" id="111596269"/>
<accession>A0A6J1LMZ5</accession>
<evidence type="ECO:0000256" key="4">
    <source>
        <dbReference type="ARBA" id="ARBA00022989"/>
    </source>
</evidence>
<keyword evidence="7" id="KW-1185">Reference proteome</keyword>
<keyword evidence="6" id="KW-0675">Receptor</keyword>
<feature type="transmembrane region" description="Helical" evidence="6">
    <location>
        <begin position="46"/>
        <end position="66"/>
    </location>
</feature>
<gene>
    <name evidence="8" type="primary">LOC111596269</name>
</gene>
<feature type="transmembrane region" description="Helical" evidence="6">
    <location>
        <begin position="12"/>
        <end position="34"/>
    </location>
</feature>
<evidence type="ECO:0000256" key="6">
    <source>
        <dbReference type="RuleBase" id="RU363108"/>
    </source>
</evidence>
<dbReference type="Pfam" id="PF08395">
    <property type="entry name" value="7tm_7"/>
    <property type="match status" value="1"/>
</dbReference>
<dbReference type="AlphaFoldDB" id="A0A6J1LMZ5"/>
<name>A0A6J1LMZ5_DROHY</name>
<evidence type="ECO:0000256" key="2">
    <source>
        <dbReference type="ARBA" id="ARBA00022475"/>
    </source>
</evidence>
<comment type="function">
    <text evidence="6">Gustatory receptor which mediates acceptance or avoidance behavior, depending on its substrates.</text>
</comment>
<feature type="transmembrane region" description="Helical" evidence="6">
    <location>
        <begin position="143"/>
        <end position="161"/>
    </location>
</feature>
<organism evidence="7 8">
    <name type="scientific">Drosophila hydei</name>
    <name type="common">Fruit fly</name>
    <dbReference type="NCBI Taxonomy" id="7224"/>
    <lineage>
        <taxon>Eukaryota</taxon>
        <taxon>Metazoa</taxon>
        <taxon>Ecdysozoa</taxon>
        <taxon>Arthropoda</taxon>
        <taxon>Hexapoda</taxon>
        <taxon>Insecta</taxon>
        <taxon>Pterygota</taxon>
        <taxon>Neoptera</taxon>
        <taxon>Endopterygota</taxon>
        <taxon>Diptera</taxon>
        <taxon>Brachycera</taxon>
        <taxon>Muscomorpha</taxon>
        <taxon>Ephydroidea</taxon>
        <taxon>Drosophilidae</taxon>
        <taxon>Drosophila</taxon>
    </lineage>
</organism>
<protein>
    <recommendedName>
        <fullName evidence="6">Gustatory receptor</fullName>
    </recommendedName>
</protein>
<dbReference type="GO" id="GO:0007165">
    <property type="term" value="P:signal transduction"/>
    <property type="evidence" value="ECO:0007669"/>
    <property type="project" value="UniProtKB-KW"/>
</dbReference>
<feature type="transmembrane region" description="Helical" evidence="6">
    <location>
        <begin position="280"/>
        <end position="301"/>
    </location>
</feature>
<dbReference type="GO" id="GO:0005886">
    <property type="term" value="C:plasma membrane"/>
    <property type="evidence" value="ECO:0007669"/>
    <property type="project" value="UniProtKB-SubCell"/>
</dbReference>
<keyword evidence="2 6" id="KW-1003">Cell membrane</keyword>
<keyword evidence="3 6" id="KW-0812">Transmembrane</keyword>
<sequence>MWQARRTWRHKLARFNLWATLYGSWALGLFPFVYVRSSNRLRRSKWLIGYGIVMNLGLVLISFRYHEDTEVSDMVEIYQRNALAKQITQIQVYLILTTIFVTLFRNWWVSEELGNILNTLLQLYEHRLQVDRESLDCSSFDKYVIYKSLSIWLELISLLCLKLGFNTPISYKLFLVLAAFMAIQLSILLLGMHFNLAVLFIYRSIWLINRELVMLAKQKQRQFRRIHDLHGTYSRLLALSTRLSSIYSYQMILFMLCLLSVNVLSPFYMIVYSISLKKTLTFLLILNFGQGLAINILDFWINIAVCELTERAADTTSTTLRLFNNTANDEVWLDRSINNFALFCAHRRLRFTHCGLLRINNAMGFRMIVTSVLYILYLVQFDFMNL</sequence>
<reference evidence="8" key="1">
    <citation type="submission" date="2025-08" db="UniProtKB">
        <authorList>
            <consortium name="RefSeq"/>
        </authorList>
    </citation>
    <scope>IDENTIFICATION</scope>
    <source>
        <strain evidence="8">15085-1641.00</strain>
        <tissue evidence="8">Whole body</tissue>
    </source>
</reference>
<dbReference type="GO" id="GO:0050909">
    <property type="term" value="P:sensory perception of taste"/>
    <property type="evidence" value="ECO:0007669"/>
    <property type="project" value="InterPro"/>
</dbReference>
<dbReference type="OrthoDB" id="8067175at2759"/>
<dbReference type="InterPro" id="IPR013604">
    <property type="entry name" value="7TM_chemorcpt"/>
</dbReference>
<evidence type="ECO:0000313" key="7">
    <source>
        <dbReference type="Proteomes" id="UP000504633"/>
    </source>
</evidence>
<feature type="transmembrane region" description="Helical" evidence="6">
    <location>
        <begin position="252"/>
        <end position="274"/>
    </location>
</feature>
<proteinExistence type="inferred from homology"/>
<evidence type="ECO:0000256" key="3">
    <source>
        <dbReference type="ARBA" id="ARBA00022692"/>
    </source>
</evidence>